<evidence type="ECO:0000256" key="4">
    <source>
        <dbReference type="ARBA" id="ARBA00022989"/>
    </source>
</evidence>
<protein>
    <submittedName>
        <fullName evidence="8">TspO/MBR family protein</fullName>
    </submittedName>
</protein>
<dbReference type="RefSeq" id="WP_058244701.1">
    <property type="nucleotide sequence ID" value="NZ_CYSB01000038.1"/>
</dbReference>
<keyword evidence="3 6" id="KW-0812">Transmembrane</keyword>
<evidence type="ECO:0000313" key="10">
    <source>
        <dbReference type="Proteomes" id="UP000051887"/>
    </source>
</evidence>
<proteinExistence type="inferred from homology"/>
<evidence type="ECO:0000313" key="7">
    <source>
        <dbReference type="EMBL" id="CUH69250.1"/>
    </source>
</evidence>
<feature type="transmembrane region" description="Helical" evidence="6">
    <location>
        <begin position="86"/>
        <end position="102"/>
    </location>
</feature>
<reference evidence="8 10" key="1">
    <citation type="submission" date="2015-09" db="EMBL/GenBank/DDBJ databases">
        <authorList>
            <consortium name="Swine Surveillance"/>
        </authorList>
    </citation>
    <scope>NUCLEOTIDE SEQUENCE [LARGE SCALE GENOMIC DNA]</scope>
    <source>
        <strain evidence="8 10">5120</strain>
    </source>
</reference>
<evidence type="ECO:0000313" key="9">
    <source>
        <dbReference type="Proteomes" id="UP000051086"/>
    </source>
</evidence>
<dbReference type="InterPro" id="IPR004307">
    <property type="entry name" value="TspO_MBR"/>
</dbReference>
<dbReference type="PIRSF" id="PIRSF005859">
    <property type="entry name" value="PBR"/>
    <property type="match status" value="1"/>
</dbReference>
<name>A0A0N7LY27_9RHOB</name>
<gene>
    <name evidence="7" type="ORF">TL5118_03209</name>
    <name evidence="8" type="ORF">TL5120_03359</name>
</gene>
<feature type="transmembrane region" description="Helical" evidence="6">
    <location>
        <begin position="137"/>
        <end position="159"/>
    </location>
</feature>
<evidence type="ECO:0000256" key="6">
    <source>
        <dbReference type="SAM" id="Phobius"/>
    </source>
</evidence>
<evidence type="ECO:0000256" key="5">
    <source>
        <dbReference type="ARBA" id="ARBA00023136"/>
    </source>
</evidence>
<comment type="subcellular location">
    <subcellularLocation>
        <location evidence="1">Membrane</location>
        <topology evidence="1">Multi-pass membrane protein</topology>
    </subcellularLocation>
</comment>
<dbReference type="Proteomes" id="UP000051086">
    <property type="component" value="Unassembled WGS sequence"/>
</dbReference>
<organism evidence="8 10">
    <name type="scientific">Thalassovita autumnalis</name>
    <dbReference type="NCBI Taxonomy" id="2072972"/>
    <lineage>
        <taxon>Bacteria</taxon>
        <taxon>Pseudomonadati</taxon>
        <taxon>Pseudomonadota</taxon>
        <taxon>Alphaproteobacteria</taxon>
        <taxon>Rhodobacterales</taxon>
        <taxon>Roseobacteraceae</taxon>
        <taxon>Thalassovita</taxon>
    </lineage>
</organism>
<dbReference type="EMBL" id="CYSB01000038">
    <property type="protein sequence ID" value="CUH69250.1"/>
    <property type="molecule type" value="Genomic_DNA"/>
</dbReference>
<comment type="similarity">
    <text evidence="2">Belongs to the TspO/BZRP family.</text>
</comment>
<sequence length="160" mass="17951">MTPQTTSPASANRWLLLPVFLVAVIGIGFVIGTLTAPGEWYAALTKPWFTPPGWLFGPVWAVLYVIIALTGWHLFTARPRSTEMRLWWVQMALNFLWSPVFFALHLPALGLLVIANLALVLVFFIRRTWTAQRIVALGFVPYLAWASFATLLNLSIVVLN</sequence>
<feature type="transmembrane region" description="Helical" evidence="6">
    <location>
        <begin position="14"/>
        <end position="34"/>
    </location>
</feature>
<dbReference type="GO" id="GO:0033013">
    <property type="term" value="P:tetrapyrrole metabolic process"/>
    <property type="evidence" value="ECO:0007669"/>
    <property type="project" value="UniProtKB-ARBA"/>
</dbReference>
<dbReference type="Proteomes" id="UP000051887">
    <property type="component" value="Unassembled WGS sequence"/>
</dbReference>
<dbReference type="OrthoDB" id="9795496at2"/>
<evidence type="ECO:0000313" key="8">
    <source>
        <dbReference type="EMBL" id="CUH73548.1"/>
    </source>
</evidence>
<dbReference type="Pfam" id="PF03073">
    <property type="entry name" value="TspO_MBR"/>
    <property type="match status" value="1"/>
</dbReference>
<evidence type="ECO:0000256" key="2">
    <source>
        <dbReference type="ARBA" id="ARBA00007524"/>
    </source>
</evidence>
<evidence type="ECO:0000256" key="1">
    <source>
        <dbReference type="ARBA" id="ARBA00004141"/>
    </source>
</evidence>
<dbReference type="InterPro" id="IPR038330">
    <property type="entry name" value="TspO/MBR-related_sf"/>
</dbReference>
<dbReference type="PANTHER" id="PTHR10057">
    <property type="entry name" value="PERIPHERAL-TYPE BENZODIAZEPINE RECEPTOR"/>
    <property type="match status" value="1"/>
</dbReference>
<feature type="transmembrane region" description="Helical" evidence="6">
    <location>
        <begin position="54"/>
        <end position="74"/>
    </location>
</feature>
<evidence type="ECO:0000256" key="3">
    <source>
        <dbReference type="ARBA" id="ARBA00022692"/>
    </source>
</evidence>
<dbReference type="FunFam" id="1.20.1260.100:FF:000001">
    <property type="entry name" value="translocator protein 2"/>
    <property type="match status" value="1"/>
</dbReference>
<dbReference type="CDD" id="cd15904">
    <property type="entry name" value="TSPO_MBR"/>
    <property type="match status" value="1"/>
</dbReference>
<keyword evidence="9" id="KW-1185">Reference proteome</keyword>
<dbReference type="PANTHER" id="PTHR10057:SF0">
    <property type="entry name" value="TRANSLOCATOR PROTEIN"/>
    <property type="match status" value="1"/>
</dbReference>
<dbReference type="Gene3D" id="1.20.1260.100">
    <property type="entry name" value="TspO/MBR protein"/>
    <property type="match status" value="1"/>
</dbReference>
<dbReference type="EMBL" id="CYSC01000041">
    <property type="protein sequence ID" value="CUH73548.1"/>
    <property type="molecule type" value="Genomic_DNA"/>
</dbReference>
<keyword evidence="5 6" id="KW-0472">Membrane</keyword>
<accession>A0A0N7LY27</accession>
<dbReference type="AlphaFoldDB" id="A0A0N7LY27"/>
<reference evidence="7 9" key="2">
    <citation type="submission" date="2015-09" db="EMBL/GenBank/DDBJ databases">
        <authorList>
            <person name="Rodrigo-Torres L."/>
            <person name="Arahal D.R."/>
        </authorList>
    </citation>
    <scope>NUCLEOTIDE SEQUENCE [LARGE SCALE GENOMIC DNA]</scope>
    <source>
        <strain evidence="7 9">CECT 5118</strain>
    </source>
</reference>
<keyword evidence="4 6" id="KW-1133">Transmembrane helix</keyword>
<feature type="transmembrane region" description="Helical" evidence="6">
    <location>
        <begin position="108"/>
        <end position="125"/>
    </location>
</feature>
<dbReference type="GO" id="GO:0016020">
    <property type="term" value="C:membrane"/>
    <property type="evidence" value="ECO:0007669"/>
    <property type="project" value="UniProtKB-SubCell"/>
</dbReference>